<reference evidence="1" key="1">
    <citation type="submission" date="2022-12" db="EMBL/GenBank/DDBJ databases">
        <title>Genome Sequence of Lasiodiplodia mahajangana.</title>
        <authorList>
            <person name="Buettner E."/>
        </authorList>
    </citation>
    <scope>NUCLEOTIDE SEQUENCE</scope>
    <source>
        <strain evidence="1">VT137</strain>
    </source>
</reference>
<accession>A0ACC2JTX9</accession>
<evidence type="ECO:0000313" key="1">
    <source>
        <dbReference type="EMBL" id="KAJ8130920.1"/>
    </source>
</evidence>
<dbReference type="Proteomes" id="UP001153332">
    <property type="component" value="Unassembled WGS sequence"/>
</dbReference>
<gene>
    <name evidence="1" type="ORF">O1611_g2709</name>
</gene>
<dbReference type="EMBL" id="JAPUUL010000397">
    <property type="protein sequence ID" value="KAJ8130920.1"/>
    <property type="molecule type" value="Genomic_DNA"/>
</dbReference>
<evidence type="ECO:0000313" key="2">
    <source>
        <dbReference type="Proteomes" id="UP001153332"/>
    </source>
</evidence>
<sequence>MDSDASPFLSKVDGLDSFSESSEEYPTKEDIENAQKLTSRPHKRLFYATVRVVVILFAVWGFLATLLAIASAAFPSRLLFRKGDVYRPETLKPGLNACLCGHTAEEALALGCAYDSLATAWLPKECRDDELTEKFDRAGPGGQWDYYVDENGTIPITSKSEIAALGPKGGSFWASRDWHIAHCAFYWQKYKRMGKTGTIMEARFDTLHHVEHCGTLILKGKPDYFFLIEVPVRMNGSFDENPRDSKIGGKIPGHLSTHPESQAGHGEHGNGHEPEPEHEHEHEHGS</sequence>
<keyword evidence="2" id="KW-1185">Reference proteome</keyword>
<proteinExistence type="predicted"/>
<comment type="caution">
    <text evidence="1">The sequence shown here is derived from an EMBL/GenBank/DDBJ whole genome shotgun (WGS) entry which is preliminary data.</text>
</comment>
<protein>
    <submittedName>
        <fullName evidence="1">Uncharacterized protein</fullName>
    </submittedName>
</protein>
<name>A0ACC2JTX9_9PEZI</name>
<organism evidence="1 2">
    <name type="scientific">Lasiodiplodia mahajangana</name>
    <dbReference type="NCBI Taxonomy" id="1108764"/>
    <lineage>
        <taxon>Eukaryota</taxon>
        <taxon>Fungi</taxon>
        <taxon>Dikarya</taxon>
        <taxon>Ascomycota</taxon>
        <taxon>Pezizomycotina</taxon>
        <taxon>Dothideomycetes</taxon>
        <taxon>Dothideomycetes incertae sedis</taxon>
        <taxon>Botryosphaeriales</taxon>
        <taxon>Botryosphaeriaceae</taxon>
        <taxon>Lasiodiplodia</taxon>
    </lineage>
</organism>